<feature type="domain" description="Quinolinate phosphoribosyl transferase C-terminal" evidence="13">
    <location>
        <begin position="113"/>
        <end position="276"/>
    </location>
</feature>
<organism evidence="15 16">
    <name type="scientific">Thiomicrospira aerophila AL3</name>
    <dbReference type="NCBI Taxonomy" id="717772"/>
    <lineage>
        <taxon>Bacteria</taxon>
        <taxon>Pseudomonadati</taxon>
        <taxon>Pseudomonadota</taxon>
        <taxon>Gammaproteobacteria</taxon>
        <taxon>Thiotrichales</taxon>
        <taxon>Piscirickettsiaceae</taxon>
        <taxon>Thiomicrospira</taxon>
    </lineage>
</organism>
<dbReference type="AlphaFoldDB" id="W0DWF7"/>
<dbReference type="UniPathway" id="UPA00253">
    <property type="reaction ID" value="UER00331"/>
</dbReference>
<protein>
    <recommendedName>
        <fullName evidence="11">Probable nicotinate-nucleotide pyrophosphorylase [carboxylating]</fullName>
        <ecNumber evidence="5">2.4.2.19</ecNumber>
    </recommendedName>
    <alternativeName>
        <fullName evidence="9">Quinolinate phosphoribosyltransferase [decarboxylating]</fullName>
    </alternativeName>
</protein>
<comment type="function">
    <text evidence="1">Involved in the catabolism of quinolinic acid (QA).</text>
</comment>
<evidence type="ECO:0000256" key="2">
    <source>
        <dbReference type="ARBA" id="ARBA00004893"/>
    </source>
</evidence>
<name>W0DWF7_9GAMM</name>
<sequence>MKKLDYHYDLVNTVRNALHEDMGSGDLTADLIAADTQLNAHIVCREPAILCGQAWFNEVFHQLDPSIQIAWLAQDGDQIETDQVLCRLQGPARALLSGERTALNFLQTLSATASITARYVTAMGQTTTQLLDTRKTLPGLRLAQKYAVVCGGGSNHRQGLYDAILIKENHIHACGGITPAVTRAKAQHPDTLVEVETENLTEVAEALQAGADIIMLDNFNREDTLQAVALNQGQAKLEISGNVELEQLAELAQLGVDYISTGAITKHLRAIDLSMRFTAPTATT</sequence>
<dbReference type="FunFam" id="3.90.1170.20:FF:000001">
    <property type="entry name" value="Nicotinate-nucleotide diphosphorylase (Carboxylating)"/>
    <property type="match status" value="1"/>
</dbReference>
<comment type="similarity">
    <text evidence="3 12">Belongs to the NadC/ModD family.</text>
</comment>
<dbReference type="OrthoDB" id="9782546at2"/>
<evidence type="ECO:0000256" key="12">
    <source>
        <dbReference type="PIRNR" id="PIRNR006250"/>
    </source>
</evidence>
<dbReference type="CDD" id="cd01572">
    <property type="entry name" value="QPRTase"/>
    <property type="match status" value="1"/>
</dbReference>
<feature type="domain" description="Quinolinate phosphoribosyl transferase N-terminal" evidence="14">
    <location>
        <begin position="26"/>
        <end position="110"/>
    </location>
</feature>
<dbReference type="InParanoid" id="W0DWF7"/>
<dbReference type="Pfam" id="PF01729">
    <property type="entry name" value="QRPTase_C"/>
    <property type="match status" value="1"/>
</dbReference>
<dbReference type="SUPFAM" id="SSF51690">
    <property type="entry name" value="Nicotinate/Quinolinate PRTase C-terminal domain-like"/>
    <property type="match status" value="1"/>
</dbReference>
<evidence type="ECO:0000256" key="9">
    <source>
        <dbReference type="ARBA" id="ARBA00033102"/>
    </source>
</evidence>
<dbReference type="PANTHER" id="PTHR32179:SF3">
    <property type="entry name" value="NICOTINATE-NUCLEOTIDE PYROPHOSPHORYLASE [CARBOXYLATING]"/>
    <property type="match status" value="1"/>
</dbReference>
<evidence type="ECO:0000256" key="8">
    <source>
        <dbReference type="ARBA" id="ARBA00022679"/>
    </source>
</evidence>
<dbReference type="NCBIfam" id="TIGR00078">
    <property type="entry name" value="nadC"/>
    <property type="match status" value="1"/>
</dbReference>
<evidence type="ECO:0000256" key="4">
    <source>
        <dbReference type="ARBA" id="ARBA00011218"/>
    </source>
</evidence>
<comment type="subunit">
    <text evidence="4">Hexamer formed by 3 homodimers.</text>
</comment>
<dbReference type="eggNOG" id="COG0157">
    <property type="taxonomic scope" value="Bacteria"/>
</dbReference>
<dbReference type="InterPro" id="IPR004393">
    <property type="entry name" value="NadC"/>
</dbReference>
<dbReference type="RefSeq" id="WP_006460397.1">
    <property type="nucleotide sequence ID" value="NZ_CP007030.1"/>
</dbReference>
<evidence type="ECO:0000256" key="6">
    <source>
        <dbReference type="ARBA" id="ARBA00022642"/>
    </source>
</evidence>
<keyword evidence="6" id="KW-0662">Pyridine nucleotide biosynthesis</keyword>
<evidence type="ECO:0000256" key="3">
    <source>
        <dbReference type="ARBA" id="ARBA00009400"/>
    </source>
</evidence>
<dbReference type="EMBL" id="CP007030">
    <property type="protein sequence ID" value="AHF01329.1"/>
    <property type="molecule type" value="Genomic_DNA"/>
</dbReference>
<evidence type="ECO:0000259" key="14">
    <source>
        <dbReference type="Pfam" id="PF02749"/>
    </source>
</evidence>
<evidence type="ECO:0000256" key="7">
    <source>
        <dbReference type="ARBA" id="ARBA00022676"/>
    </source>
</evidence>
<comment type="catalytic activity">
    <reaction evidence="10">
        <text>nicotinate beta-D-ribonucleotide + CO2 + diphosphate = quinolinate + 5-phospho-alpha-D-ribose 1-diphosphate + 2 H(+)</text>
        <dbReference type="Rhea" id="RHEA:12733"/>
        <dbReference type="ChEBI" id="CHEBI:15378"/>
        <dbReference type="ChEBI" id="CHEBI:16526"/>
        <dbReference type="ChEBI" id="CHEBI:29959"/>
        <dbReference type="ChEBI" id="CHEBI:33019"/>
        <dbReference type="ChEBI" id="CHEBI:57502"/>
        <dbReference type="ChEBI" id="CHEBI:58017"/>
        <dbReference type="EC" id="2.4.2.19"/>
    </reaction>
</comment>
<dbReference type="SUPFAM" id="SSF54675">
    <property type="entry name" value="Nicotinate/Quinolinate PRTase N-terminal domain-like"/>
    <property type="match status" value="1"/>
</dbReference>
<dbReference type="HOGENOM" id="CLU_039622_0_3_6"/>
<dbReference type="Proteomes" id="UP000005380">
    <property type="component" value="Chromosome"/>
</dbReference>
<dbReference type="InterPro" id="IPR027277">
    <property type="entry name" value="NadC/ModD"/>
</dbReference>
<dbReference type="Gene3D" id="3.20.20.70">
    <property type="entry name" value="Aldolase class I"/>
    <property type="match status" value="1"/>
</dbReference>
<comment type="pathway">
    <text evidence="2">Cofactor biosynthesis; NAD(+) biosynthesis; nicotinate D-ribonucleotide from quinolinate: step 1/1.</text>
</comment>
<dbReference type="GO" id="GO:0009435">
    <property type="term" value="P:NAD+ biosynthetic process"/>
    <property type="evidence" value="ECO:0007669"/>
    <property type="project" value="UniProtKB-UniPathway"/>
</dbReference>
<dbReference type="InterPro" id="IPR036068">
    <property type="entry name" value="Nicotinate_pribotase-like_C"/>
</dbReference>
<dbReference type="EC" id="2.4.2.19" evidence="5"/>
<evidence type="ECO:0000256" key="11">
    <source>
        <dbReference type="ARBA" id="ARBA00069173"/>
    </source>
</evidence>
<dbReference type="InterPro" id="IPR002638">
    <property type="entry name" value="Quinolinate_PRibosylTrfase_C"/>
</dbReference>
<evidence type="ECO:0000256" key="10">
    <source>
        <dbReference type="ARBA" id="ARBA00047445"/>
    </source>
</evidence>
<dbReference type="Gene3D" id="3.90.1170.20">
    <property type="entry name" value="Quinolinate phosphoribosyl transferase, N-terminal domain"/>
    <property type="match status" value="1"/>
</dbReference>
<dbReference type="InterPro" id="IPR022412">
    <property type="entry name" value="Quinolinate_PRibosylTrfase_N"/>
</dbReference>
<dbReference type="PIRSF" id="PIRSF006250">
    <property type="entry name" value="NadC_ModD"/>
    <property type="match status" value="1"/>
</dbReference>
<dbReference type="KEGG" id="tao:THIAE_05530"/>
<evidence type="ECO:0000256" key="1">
    <source>
        <dbReference type="ARBA" id="ARBA00003237"/>
    </source>
</evidence>
<evidence type="ECO:0000313" key="16">
    <source>
        <dbReference type="Proteomes" id="UP000005380"/>
    </source>
</evidence>
<reference evidence="15 16" key="1">
    <citation type="submission" date="2013-12" db="EMBL/GenBank/DDBJ databases">
        <authorList>
            <consortium name="DOE Joint Genome Institute"/>
            <person name="Kappler U."/>
            <person name="Huntemann M."/>
            <person name="Han J."/>
            <person name="Chen A."/>
            <person name="Kyrpides N."/>
            <person name="Mavromatis K."/>
            <person name="Markowitz V."/>
            <person name="Palaniappan K."/>
            <person name="Ivanova N."/>
            <person name="Schaumberg A."/>
            <person name="Pati A."/>
            <person name="Liolios K."/>
            <person name="Nordberg H.P."/>
            <person name="Cantor M.N."/>
            <person name="Hua S.X."/>
            <person name="Woyke T."/>
        </authorList>
    </citation>
    <scope>NUCLEOTIDE SEQUENCE [LARGE SCALE GENOMIC DNA]</scope>
    <source>
        <strain evidence="16">AL2</strain>
    </source>
</reference>
<dbReference type="FunFam" id="3.20.20.70:FF:000030">
    <property type="entry name" value="Nicotinate-nucleotide pyrophosphorylase, carboxylating"/>
    <property type="match status" value="1"/>
</dbReference>
<keyword evidence="16" id="KW-1185">Reference proteome</keyword>
<dbReference type="InterPro" id="IPR037128">
    <property type="entry name" value="Quinolinate_PRibosylTase_N_sf"/>
</dbReference>
<dbReference type="GO" id="GO:0005737">
    <property type="term" value="C:cytoplasm"/>
    <property type="evidence" value="ECO:0007669"/>
    <property type="project" value="TreeGrafter"/>
</dbReference>
<dbReference type="GO" id="GO:0004514">
    <property type="term" value="F:nicotinate-nucleotide diphosphorylase (carboxylating) activity"/>
    <property type="evidence" value="ECO:0007669"/>
    <property type="project" value="UniProtKB-EC"/>
</dbReference>
<dbReference type="Pfam" id="PF02749">
    <property type="entry name" value="QRPTase_N"/>
    <property type="match status" value="1"/>
</dbReference>
<evidence type="ECO:0000313" key="15">
    <source>
        <dbReference type="EMBL" id="AHF01329.1"/>
    </source>
</evidence>
<keyword evidence="7 12" id="KW-0328">Glycosyltransferase</keyword>
<dbReference type="GO" id="GO:0034213">
    <property type="term" value="P:quinolinate catabolic process"/>
    <property type="evidence" value="ECO:0007669"/>
    <property type="project" value="TreeGrafter"/>
</dbReference>
<dbReference type="STRING" id="717772.THIAE_05530"/>
<accession>W0DWF7</accession>
<dbReference type="PANTHER" id="PTHR32179">
    <property type="entry name" value="NICOTINATE-NUCLEOTIDE PYROPHOSPHORYLASE [CARBOXYLATING]"/>
    <property type="match status" value="1"/>
</dbReference>
<keyword evidence="8 12" id="KW-0808">Transferase</keyword>
<proteinExistence type="inferred from homology"/>
<dbReference type="FunCoup" id="W0DWF7">
    <property type="interactions" value="485"/>
</dbReference>
<evidence type="ECO:0000259" key="13">
    <source>
        <dbReference type="Pfam" id="PF01729"/>
    </source>
</evidence>
<gene>
    <name evidence="15" type="ORF">THIAE_05530</name>
</gene>
<dbReference type="InterPro" id="IPR013785">
    <property type="entry name" value="Aldolase_TIM"/>
</dbReference>
<evidence type="ECO:0000256" key="5">
    <source>
        <dbReference type="ARBA" id="ARBA00011944"/>
    </source>
</evidence>